<dbReference type="PANTHER" id="PTHR48475:SF1">
    <property type="entry name" value="RNASE H TYPE-1 DOMAIN-CONTAINING PROTEIN"/>
    <property type="match status" value="1"/>
</dbReference>
<dbReference type="Gene3D" id="3.30.420.10">
    <property type="entry name" value="Ribonuclease H-like superfamily/Ribonuclease H"/>
    <property type="match status" value="1"/>
</dbReference>
<dbReference type="GO" id="GO:0003676">
    <property type="term" value="F:nucleic acid binding"/>
    <property type="evidence" value="ECO:0007669"/>
    <property type="project" value="InterPro"/>
</dbReference>
<dbReference type="SUPFAM" id="SSF56672">
    <property type="entry name" value="DNA/RNA polymerases"/>
    <property type="match status" value="1"/>
</dbReference>
<evidence type="ECO:0000313" key="1">
    <source>
        <dbReference type="EMBL" id="GEU89701.1"/>
    </source>
</evidence>
<dbReference type="EMBL" id="BKCJ010010018">
    <property type="protein sequence ID" value="GEU89701.1"/>
    <property type="molecule type" value="Genomic_DNA"/>
</dbReference>
<organism evidence="1">
    <name type="scientific">Tanacetum cinerariifolium</name>
    <name type="common">Dalmatian daisy</name>
    <name type="synonym">Chrysanthemum cinerariifolium</name>
    <dbReference type="NCBI Taxonomy" id="118510"/>
    <lineage>
        <taxon>Eukaryota</taxon>
        <taxon>Viridiplantae</taxon>
        <taxon>Streptophyta</taxon>
        <taxon>Embryophyta</taxon>
        <taxon>Tracheophyta</taxon>
        <taxon>Spermatophyta</taxon>
        <taxon>Magnoliopsida</taxon>
        <taxon>eudicotyledons</taxon>
        <taxon>Gunneridae</taxon>
        <taxon>Pentapetalae</taxon>
        <taxon>asterids</taxon>
        <taxon>campanulids</taxon>
        <taxon>Asterales</taxon>
        <taxon>Asteraceae</taxon>
        <taxon>Asteroideae</taxon>
        <taxon>Anthemideae</taxon>
        <taxon>Anthemidinae</taxon>
        <taxon>Tanacetum</taxon>
    </lineage>
</organism>
<dbReference type="InterPro" id="IPR043502">
    <property type="entry name" value="DNA/RNA_pol_sf"/>
</dbReference>
<dbReference type="PANTHER" id="PTHR48475">
    <property type="entry name" value="RIBONUCLEASE H"/>
    <property type="match status" value="1"/>
</dbReference>
<dbReference type="InterPro" id="IPR036397">
    <property type="entry name" value="RNaseH_sf"/>
</dbReference>
<dbReference type="AlphaFoldDB" id="A0A6L2NTN1"/>
<proteinExistence type="predicted"/>
<reference evidence="1" key="1">
    <citation type="journal article" date="2019" name="Sci. Rep.">
        <title>Draft genome of Tanacetum cinerariifolium, the natural source of mosquito coil.</title>
        <authorList>
            <person name="Yamashiro T."/>
            <person name="Shiraishi A."/>
            <person name="Satake H."/>
            <person name="Nakayama K."/>
        </authorList>
    </citation>
    <scope>NUCLEOTIDE SEQUENCE</scope>
</reference>
<comment type="caution">
    <text evidence="1">The sequence shown here is derived from an EMBL/GenBank/DDBJ whole genome shotgun (WGS) entry which is preliminary data.</text>
</comment>
<accession>A0A6L2NTN1</accession>
<gene>
    <name evidence="1" type="ORF">Tci_061679</name>
</gene>
<name>A0A6L2NTN1_TANCI</name>
<sequence length="205" mass="22690">MLDKEEHQKIALIKEKKPNEVSLTVEILVNPEYSDQKFLGYMVTYEGIHANSKKKKALADMQSPITIREMQSLSGKLASLKRFLARSTERMLNETKKNYVPTGKASSISITYAMKVTKVSAGAVEEDTIETYTLFTDGESNNKGSREGLVVISPSGTEYTHSPRLNFTSTNNEAKCKTLLVGLRIAASNKVYSIDAKVDSKLEAS</sequence>
<protein>
    <submittedName>
        <fullName evidence="1">Retrovirus-related Pol polyprotein from transposon opus</fullName>
    </submittedName>
</protein>